<evidence type="ECO:0000256" key="2">
    <source>
        <dbReference type="SAM" id="Phobius"/>
    </source>
</evidence>
<organism evidence="3 4">
    <name type="scientific">Trypanosoma theileri</name>
    <dbReference type="NCBI Taxonomy" id="67003"/>
    <lineage>
        <taxon>Eukaryota</taxon>
        <taxon>Discoba</taxon>
        <taxon>Euglenozoa</taxon>
        <taxon>Kinetoplastea</taxon>
        <taxon>Metakinetoplastina</taxon>
        <taxon>Trypanosomatida</taxon>
        <taxon>Trypanosomatidae</taxon>
        <taxon>Trypanosoma</taxon>
    </lineage>
</organism>
<feature type="region of interest" description="Disordered" evidence="1">
    <location>
        <begin position="107"/>
        <end position="136"/>
    </location>
</feature>
<keyword evidence="2" id="KW-1133">Transmembrane helix</keyword>
<comment type="caution">
    <text evidence="3">The sequence shown here is derived from an EMBL/GenBank/DDBJ whole genome shotgun (WGS) entry which is preliminary data.</text>
</comment>
<accession>A0A1X0NWP9</accession>
<sequence length="149" mass="16460">MEKAFFVRKPMEKTYNRIGGGIKSGGCQIVGLKRAFQFLAQRKRRQRYAQGWRFVFLGPPRFLAAKGGAAVSLPGGVFLRGLLVVVGLSCGRFSFFFHRRAPAITQGSKREPGVKKPLPRQGHPASSRDEGARGDPRFSFSKVLSGFIC</sequence>
<feature type="transmembrane region" description="Helical" evidence="2">
    <location>
        <begin position="51"/>
        <end position="71"/>
    </location>
</feature>
<dbReference type="EMBL" id="NBCO01000014">
    <property type="protein sequence ID" value="ORC88968.1"/>
    <property type="molecule type" value="Genomic_DNA"/>
</dbReference>
<dbReference type="GeneID" id="39985404"/>
<keyword evidence="2" id="KW-0472">Membrane</keyword>
<name>A0A1X0NWP9_9TRYP</name>
<evidence type="ECO:0000313" key="4">
    <source>
        <dbReference type="Proteomes" id="UP000192257"/>
    </source>
</evidence>
<evidence type="ECO:0000313" key="3">
    <source>
        <dbReference type="EMBL" id="ORC88968.1"/>
    </source>
</evidence>
<keyword evidence="4" id="KW-1185">Reference proteome</keyword>
<feature type="compositionally biased region" description="Basic and acidic residues" evidence="1">
    <location>
        <begin position="126"/>
        <end position="136"/>
    </location>
</feature>
<keyword evidence="2" id="KW-0812">Transmembrane</keyword>
<dbReference type="VEuPathDB" id="TriTrypDB:TM35_000141790"/>
<protein>
    <submittedName>
        <fullName evidence="3">Uncharacterized protein</fullName>
    </submittedName>
</protein>
<gene>
    <name evidence="3" type="ORF">TM35_000141790</name>
</gene>
<dbReference type="AlphaFoldDB" id="A0A1X0NWP9"/>
<proteinExistence type="predicted"/>
<reference evidence="3 4" key="1">
    <citation type="submission" date="2017-03" db="EMBL/GenBank/DDBJ databases">
        <title>An alternative strategy for trypanosome survival in the mammalian bloodstream revealed through genome and transcriptome analysis of the ubiquitous bovine parasite Trypanosoma (Megatrypanum) theileri.</title>
        <authorList>
            <person name="Kelly S."/>
            <person name="Ivens A."/>
            <person name="Mott A."/>
            <person name="O'Neill E."/>
            <person name="Emms D."/>
            <person name="Macleod O."/>
            <person name="Voorheis P."/>
            <person name="Matthews J."/>
            <person name="Matthews K."/>
            <person name="Carrington M."/>
        </authorList>
    </citation>
    <scope>NUCLEOTIDE SEQUENCE [LARGE SCALE GENOMIC DNA]</scope>
    <source>
        <strain evidence="3">Edinburgh</strain>
    </source>
</reference>
<evidence type="ECO:0000256" key="1">
    <source>
        <dbReference type="SAM" id="MobiDB-lite"/>
    </source>
</evidence>
<feature type="transmembrane region" description="Helical" evidence="2">
    <location>
        <begin position="77"/>
        <end position="97"/>
    </location>
</feature>
<dbReference type="RefSeq" id="XP_028883034.1">
    <property type="nucleotide sequence ID" value="XM_029025624.1"/>
</dbReference>
<dbReference type="Proteomes" id="UP000192257">
    <property type="component" value="Unassembled WGS sequence"/>
</dbReference>